<dbReference type="PhylomeDB" id="S7ZMW3"/>
<accession>S7ZMW3</accession>
<dbReference type="OrthoDB" id="4710131at2759"/>
<name>S7ZMW3_PENO1</name>
<dbReference type="AlphaFoldDB" id="S7ZMW3"/>
<gene>
    <name evidence="2" type="ORF">PDE_06646</name>
</gene>
<protein>
    <submittedName>
        <fullName evidence="2">Uncharacterized protein</fullName>
    </submittedName>
</protein>
<evidence type="ECO:0000313" key="2">
    <source>
        <dbReference type="EMBL" id="EPS31689.1"/>
    </source>
</evidence>
<sequence length="238" mass="26453">MRLLFSTFAGLAILTSLVSATGCNQCLKQSEDDVRLGCFQKCTDAFNPGSQEHFICREQCTEFVFSDHCCTSSCSKSSGICLNSYFHRVGLSKRDPFEEESFYRSQLNRIREDPDLLDERALLAGDAPYHLIRSTEELQSLNHPRLNGTVVHDVSEIDRTGTLDRRVDHGKVCCLAARTVLNAGALQVAPALQKQEPWNEDEYAGLVLVSFGVAGAYACNIVYNVQCVFFNARPAPDE</sequence>
<reference evidence="2 3" key="1">
    <citation type="journal article" date="2013" name="PLoS ONE">
        <title>Genomic and secretomic analyses reveal unique features of the lignocellulolytic enzyme system of Penicillium decumbens.</title>
        <authorList>
            <person name="Liu G."/>
            <person name="Zhang L."/>
            <person name="Wei X."/>
            <person name="Zou G."/>
            <person name="Qin Y."/>
            <person name="Ma L."/>
            <person name="Li J."/>
            <person name="Zheng H."/>
            <person name="Wang S."/>
            <person name="Wang C."/>
            <person name="Xun L."/>
            <person name="Zhao G.-P."/>
            <person name="Zhou Z."/>
            <person name="Qu Y."/>
        </authorList>
    </citation>
    <scope>NUCLEOTIDE SEQUENCE [LARGE SCALE GENOMIC DNA]</scope>
    <source>
        <strain evidence="3">114-2 / CGMCC 5302</strain>
    </source>
</reference>
<evidence type="ECO:0000313" key="3">
    <source>
        <dbReference type="Proteomes" id="UP000019376"/>
    </source>
</evidence>
<dbReference type="eggNOG" id="ENOG502SRMC">
    <property type="taxonomic scope" value="Eukaryota"/>
</dbReference>
<feature type="chain" id="PRO_5004559942" evidence="1">
    <location>
        <begin position="21"/>
        <end position="238"/>
    </location>
</feature>
<feature type="signal peptide" evidence="1">
    <location>
        <begin position="1"/>
        <end position="20"/>
    </location>
</feature>
<keyword evidence="3" id="KW-1185">Reference proteome</keyword>
<dbReference type="Proteomes" id="UP000019376">
    <property type="component" value="Unassembled WGS sequence"/>
</dbReference>
<dbReference type="PROSITE" id="PS51257">
    <property type="entry name" value="PROKAR_LIPOPROTEIN"/>
    <property type="match status" value="1"/>
</dbReference>
<evidence type="ECO:0000256" key="1">
    <source>
        <dbReference type="SAM" id="SignalP"/>
    </source>
</evidence>
<organism evidence="2 3">
    <name type="scientific">Penicillium oxalicum (strain 114-2 / CGMCC 5302)</name>
    <name type="common">Penicillium decumbens</name>
    <dbReference type="NCBI Taxonomy" id="933388"/>
    <lineage>
        <taxon>Eukaryota</taxon>
        <taxon>Fungi</taxon>
        <taxon>Dikarya</taxon>
        <taxon>Ascomycota</taxon>
        <taxon>Pezizomycotina</taxon>
        <taxon>Eurotiomycetes</taxon>
        <taxon>Eurotiomycetidae</taxon>
        <taxon>Eurotiales</taxon>
        <taxon>Aspergillaceae</taxon>
        <taxon>Penicillium</taxon>
    </lineage>
</organism>
<proteinExistence type="predicted"/>
<dbReference type="EMBL" id="KB644414">
    <property type="protein sequence ID" value="EPS31689.1"/>
    <property type="molecule type" value="Genomic_DNA"/>
</dbReference>
<dbReference type="HOGENOM" id="CLU_1189666_0_0_1"/>
<keyword evidence="1" id="KW-0732">Signal</keyword>